<dbReference type="PANTHER" id="PTHR12801">
    <property type="entry name" value="RNA EXONUCLEASE REXO1 / RECO3 FAMILY MEMBER-RELATED"/>
    <property type="match status" value="1"/>
</dbReference>
<reference evidence="11" key="1">
    <citation type="submission" date="2017-02" db="UniProtKB">
        <authorList>
            <consortium name="WormBaseParasite"/>
        </authorList>
    </citation>
    <scope>IDENTIFICATION</scope>
</reference>
<dbReference type="AlphaFoldDB" id="A0A0N5AGL4"/>
<dbReference type="GO" id="GO:0008408">
    <property type="term" value="F:3'-5' exonuclease activity"/>
    <property type="evidence" value="ECO:0007669"/>
    <property type="project" value="InterPro"/>
</dbReference>
<dbReference type="InterPro" id="IPR036397">
    <property type="entry name" value="RNaseH_sf"/>
</dbReference>
<evidence type="ECO:0000313" key="11">
    <source>
        <dbReference type="WBParaSite" id="SMUV_0000347301-mRNA-1"/>
    </source>
</evidence>
<feature type="region of interest" description="Disordered" evidence="8">
    <location>
        <begin position="33"/>
        <end position="60"/>
    </location>
</feature>
<dbReference type="Gene3D" id="3.30.420.10">
    <property type="entry name" value="Ribonuclease H-like superfamily/Ribonuclease H"/>
    <property type="match status" value="1"/>
</dbReference>
<keyword evidence="6" id="KW-0269">Exonuclease</keyword>
<evidence type="ECO:0000313" key="10">
    <source>
        <dbReference type="Proteomes" id="UP000046393"/>
    </source>
</evidence>
<dbReference type="InterPro" id="IPR013520">
    <property type="entry name" value="Ribonucl_H"/>
</dbReference>
<dbReference type="InterPro" id="IPR012337">
    <property type="entry name" value="RNaseH-like_sf"/>
</dbReference>
<keyword evidence="5" id="KW-0378">Hydrolase</keyword>
<dbReference type="SUPFAM" id="SSF53098">
    <property type="entry name" value="Ribonuclease H-like"/>
    <property type="match status" value="1"/>
</dbReference>
<evidence type="ECO:0000256" key="1">
    <source>
        <dbReference type="ARBA" id="ARBA00004123"/>
    </source>
</evidence>
<evidence type="ECO:0000256" key="8">
    <source>
        <dbReference type="SAM" id="MobiDB-lite"/>
    </source>
</evidence>
<evidence type="ECO:0000256" key="5">
    <source>
        <dbReference type="ARBA" id="ARBA00022801"/>
    </source>
</evidence>
<evidence type="ECO:0000256" key="6">
    <source>
        <dbReference type="ARBA" id="ARBA00022839"/>
    </source>
</evidence>
<sequence length="270" mass="30486">MATQEVANNKPLFSENWRNLQKILAEEKAASGSITENKIDVANPRKRKHPTETNTYDPKNRSNVWKKRRAEIKRAKTTGDSSGKTNAEVTKVLGLDCEYVGVGVDGSDNMLARVSIVNEDGEPIYDKYVKPTQRITDFRTALSGIRPHNLDNGLPFSQVQSEVSKLIAGRIVVGHAIHNDFKVLNISHPRKLTRDTFKYPLLRQAVNKKAPSLKLLSKEILGITIQEGEHDSVSVILVNYGSFVVDARVALKLYLLHKKKWENDLRKMFR</sequence>
<feature type="domain" description="Exonuclease" evidence="9">
    <location>
        <begin position="91"/>
        <end position="263"/>
    </location>
</feature>
<dbReference type="CDD" id="cd06144">
    <property type="entry name" value="REX4_like"/>
    <property type="match status" value="1"/>
</dbReference>
<dbReference type="Pfam" id="PF00929">
    <property type="entry name" value="RNase_T"/>
    <property type="match status" value="1"/>
</dbReference>
<accession>A0A0N5AGL4</accession>
<keyword evidence="4" id="KW-0540">Nuclease</keyword>
<evidence type="ECO:0000259" key="9">
    <source>
        <dbReference type="SMART" id="SM00479"/>
    </source>
</evidence>
<evidence type="ECO:0000256" key="2">
    <source>
        <dbReference type="ARBA" id="ARBA00010489"/>
    </source>
</evidence>
<dbReference type="GO" id="GO:0005634">
    <property type="term" value="C:nucleus"/>
    <property type="evidence" value="ECO:0007669"/>
    <property type="project" value="UniProtKB-SubCell"/>
</dbReference>
<evidence type="ECO:0000256" key="7">
    <source>
        <dbReference type="ARBA" id="ARBA00023242"/>
    </source>
</evidence>
<evidence type="ECO:0000256" key="4">
    <source>
        <dbReference type="ARBA" id="ARBA00022722"/>
    </source>
</evidence>
<comment type="subcellular location">
    <subcellularLocation>
        <location evidence="1">Nucleus</location>
    </subcellularLocation>
</comment>
<keyword evidence="10" id="KW-1185">Reference proteome</keyword>
<proteinExistence type="inferred from homology"/>
<dbReference type="STRING" id="451379.A0A0N5AGL4"/>
<dbReference type="GO" id="GO:0003676">
    <property type="term" value="F:nucleic acid binding"/>
    <property type="evidence" value="ECO:0007669"/>
    <property type="project" value="InterPro"/>
</dbReference>
<dbReference type="GO" id="GO:0006364">
    <property type="term" value="P:rRNA processing"/>
    <property type="evidence" value="ECO:0007669"/>
    <property type="project" value="InterPro"/>
</dbReference>
<dbReference type="SMART" id="SM00479">
    <property type="entry name" value="EXOIII"/>
    <property type="match status" value="1"/>
</dbReference>
<comment type="similarity">
    <text evidence="2">Belongs to the REXO4 family.</text>
</comment>
<dbReference type="PANTHER" id="PTHR12801:SF158">
    <property type="entry name" value="RNA EXONUCLEASE 4"/>
    <property type="match status" value="1"/>
</dbReference>
<dbReference type="FunFam" id="3.30.420.10:FF:000007">
    <property type="entry name" value="Interferon-stimulated exonuclease gene 20"/>
    <property type="match status" value="1"/>
</dbReference>
<dbReference type="InterPro" id="IPR037431">
    <property type="entry name" value="REX4_DEDDh_dom"/>
</dbReference>
<dbReference type="WBParaSite" id="SMUV_0000347301-mRNA-1">
    <property type="protein sequence ID" value="SMUV_0000347301-mRNA-1"/>
    <property type="gene ID" value="SMUV_0000347301"/>
</dbReference>
<name>A0A0N5AGL4_9BILA</name>
<dbReference type="InterPro" id="IPR047021">
    <property type="entry name" value="REXO1/3/4-like"/>
</dbReference>
<organism evidence="10 11">
    <name type="scientific">Syphacia muris</name>
    <dbReference type="NCBI Taxonomy" id="451379"/>
    <lineage>
        <taxon>Eukaryota</taxon>
        <taxon>Metazoa</taxon>
        <taxon>Ecdysozoa</taxon>
        <taxon>Nematoda</taxon>
        <taxon>Chromadorea</taxon>
        <taxon>Rhabditida</taxon>
        <taxon>Spirurina</taxon>
        <taxon>Oxyuridomorpha</taxon>
        <taxon>Oxyuroidea</taxon>
        <taxon>Oxyuridae</taxon>
        <taxon>Syphacia</taxon>
    </lineage>
</organism>
<keyword evidence="7" id="KW-0539">Nucleus</keyword>
<dbReference type="Proteomes" id="UP000046393">
    <property type="component" value="Unplaced"/>
</dbReference>
<protein>
    <recommendedName>
        <fullName evidence="3">RNA exonuclease 4</fullName>
    </recommendedName>
</protein>
<evidence type="ECO:0000256" key="3">
    <source>
        <dbReference type="ARBA" id="ARBA00016937"/>
    </source>
</evidence>